<dbReference type="PANTHER" id="PTHR12570:SF65">
    <property type="entry name" value="MAGNESIUM TRANSPORTER NIPA9-RELATED"/>
    <property type="match status" value="1"/>
</dbReference>
<evidence type="ECO:0000256" key="3">
    <source>
        <dbReference type="ARBA" id="ARBA00022989"/>
    </source>
</evidence>
<dbReference type="InterPro" id="IPR008521">
    <property type="entry name" value="Mg_trans_NIPA"/>
</dbReference>
<feature type="transmembrane region" description="Helical" evidence="6">
    <location>
        <begin position="12"/>
        <end position="33"/>
    </location>
</feature>
<accession>A0A2S5B452</accession>
<feature type="transmembrane region" description="Helical" evidence="6">
    <location>
        <begin position="152"/>
        <end position="177"/>
    </location>
</feature>
<evidence type="ECO:0000256" key="6">
    <source>
        <dbReference type="SAM" id="Phobius"/>
    </source>
</evidence>
<keyword evidence="2 6" id="KW-0812">Transmembrane</keyword>
<proteinExistence type="predicted"/>
<evidence type="ECO:0000313" key="7">
    <source>
        <dbReference type="EMBL" id="POY71548.1"/>
    </source>
</evidence>
<feature type="compositionally biased region" description="Polar residues" evidence="5">
    <location>
        <begin position="67"/>
        <end position="82"/>
    </location>
</feature>
<dbReference type="Proteomes" id="UP000237144">
    <property type="component" value="Unassembled WGS sequence"/>
</dbReference>
<dbReference type="OrthoDB" id="165382at2759"/>
<gene>
    <name evidence="7" type="ORF">BMF94_5411</name>
</gene>
<protein>
    <submittedName>
        <fullName evidence="7">Uncharacterized protein</fullName>
    </submittedName>
</protein>
<name>A0A2S5B452_9BASI</name>
<evidence type="ECO:0000256" key="1">
    <source>
        <dbReference type="ARBA" id="ARBA00004141"/>
    </source>
</evidence>
<keyword evidence="8" id="KW-1185">Reference proteome</keyword>
<evidence type="ECO:0000256" key="5">
    <source>
        <dbReference type="SAM" id="MobiDB-lite"/>
    </source>
</evidence>
<dbReference type="EMBL" id="PJQD01000080">
    <property type="protein sequence ID" value="POY71548.1"/>
    <property type="molecule type" value="Genomic_DNA"/>
</dbReference>
<keyword evidence="4 6" id="KW-0472">Membrane</keyword>
<reference evidence="7 8" key="1">
    <citation type="journal article" date="2018" name="Front. Microbiol.">
        <title>Prospects for Fungal Bioremediation of Acidic Radioactive Waste Sites: Characterization and Genome Sequence of Rhodotorula taiwanensis MD1149.</title>
        <authorList>
            <person name="Tkavc R."/>
            <person name="Matrosova V.Y."/>
            <person name="Grichenko O.E."/>
            <person name="Gostincar C."/>
            <person name="Volpe R.P."/>
            <person name="Klimenkova P."/>
            <person name="Gaidamakova E.K."/>
            <person name="Zhou C.E."/>
            <person name="Stewart B.J."/>
            <person name="Lyman M.G."/>
            <person name="Malfatti S.A."/>
            <person name="Rubinfeld B."/>
            <person name="Courtot M."/>
            <person name="Singh J."/>
            <person name="Dalgard C.L."/>
            <person name="Hamilton T."/>
            <person name="Frey K.G."/>
            <person name="Gunde-Cimerman N."/>
            <person name="Dugan L."/>
            <person name="Daly M.J."/>
        </authorList>
    </citation>
    <scope>NUCLEOTIDE SEQUENCE [LARGE SCALE GENOMIC DNA]</scope>
    <source>
        <strain evidence="7 8">MD1149</strain>
    </source>
</reference>
<feature type="non-terminal residue" evidence="7">
    <location>
        <position position="205"/>
    </location>
</feature>
<dbReference type="GO" id="GO:0016020">
    <property type="term" value="C:membrane"/>
    <property type="evidence" value="ECO:0007669"/>
    <property type="project" value="UniProtKB-SubCell"/>
</dbReference>
<dbReference type="AlphaFoldDB" id="A0A2S5B452"/>
<dbReference type="PANTHER" id="PTHR12570">
    <property type="match status" value="1"/>
</dbReference>
<evidence type="ECO:0000256" key="2">
    <source>
        <dbReference type="ARBA" id="ARBA00022692"/>
    </source>
</evidence>
<organism evidence="7 8">
    <name type="scientific">Rhodotorula taiwanensis</name>
    <dbReference type="NCBI Taxonomy" id="741276"/>
    <lineage>
        <taxon>Eukaryota</taxon>
        <taxon>Fungi</taxon>
        <taxon>Dikarya</taxon>
        <taxon>Basidiomycota</taxon>
        <taxon>Pucciniomycotina</taxon>
        <taxon>Microbotryomycetes</taxon>
        <taxon>Sporidiobolales</taxon>
        <taxon>Sporidiobolaceae</taxon>
        <taxon>Rhodotorula</taxon>
    </lineage>
</organism>
<comment type="caution">
    <text evidence="7">The sequence shown here is derived from an EMBL/GenBank/DDBJ whole genome shotgun (WGS) entry which is preliminary data.</text>
</comment>
<dbReference type="GO" id="GO:0015095">
    <property type="term" value="F:magnesium ion transmembrane transporter activity"/>
    <property type="evidence" value="ECO:0007669"/>
    <property type="project" value="InterPro"/>
</dbReference>
<feature type="region of interest" description="Disordered" evidence="5">
    <location>
        <begin position="40"/>
        <end position="149"/>
    </location>
</feature>
<comment type="subcellular location">
    <subcellularLocation>
        <location evidence="1">Membrane</location>
        <topology evidence="1">Multi-pass membrane protein</topology>
    </subcellularLocation>
</comment>
<evidence type="ECO:0000256" key="4">
    <source>
        <dbReference type="ARBA" id="ARBA00023136"/>
    </source>
</evidence>
<evidence type="ECO:0000313" key="8">
    <source>
        <dbReference type="Proteomes" id="UP000237144"/>
    </source>
</evidence>
<feature type="transmembrane region" description="Helical" evidence="6">
    <location>
        <begin position="183"/>
        <end position="203"/>
    </location>
</feature>
<keyword evidence="3 6" id="KW-1133">Transmembrane helix</keyword>
<sequence>MVSPDGPIKGTSSLIGVALAVGAGVLIATGLNVQRLAHIRRDRHEGHSAAAPRSRPRGGRRSDPQQHPRTASEQTPLLTNAQHDAGEDNVMQRTGDRKGPRVIVAVTPGQPPPPARQSAASSNDRRRSRSRSQSSAQTDTERRRKPRTDKGFLTSPLWLLGFGLMNGGELCNFLAYAFAPPSVVAPLGMVTLIANVFLAPIIVRE</sequence>
<dbReference type="Pfam" id="PF05653">
    <property type="entry name" value="Mg_trans_NIPA"/>
    <property type="match status" value="1"/>
</dbReference>